<protein>
    <submittedName>
        <fullName evidence="4">NmrA-like family protein</fullName>
    </submittedName>
</protein>
<gene>
    <name evidence="4" type="ORF">THAR02_05336</name>
</gene>
<dbReference type="AlphaFoldDB" id="A0A0F9XDA6"/>
<evidence type="ECO:0000256" key="1">
    <source>
        <dbReference type="ARBA" id="ARBA00022857"/>
    </source>
</evidence>
<dbReference type="Proteomes" id="UP000034112">
    <property type="component" value="Unassembled WGS sequence"/>
</dbReference>
<evidence type="ECO:0000256" key="2">
    <source>
        <dbReference type="ARBA" id="ARBA00023002"/>
    </source>
</evidence>
<keyword evidence="1" id="KW-0521">NADP</keyword>
<dbReference type="CDD" id="cd05259">
    <property type="entry name" value="PCBER_SDR_a"/>
    <property type="match status" value="1"/>
</dbReference>
<dbReference type="Pfam" id="PF05368">
    <property type="entry name" value="NmrA"/>
    <property type="match status" value="1"/>
</dbReference>
<name>A0A0F9XDA6_TRIHA</name>
<dbReference type="InterPro" id="IPR051609">
    <property type="entry name" value="NmrA/Isoflavone_reductase-like"/>
</dbReference>
<dbReference type="InterPro" id="IPR036291">
    <property type="entry name" value="NAD(P)-bd_dom_sf"/>
</dbReference>
<dbReference type="OrthoDB" id="9974981at2759"/>
<evidence type="ECO:0000313" key="5">
    <source>
        <dbReference type="Proteomes" id="UP000034112"/>
    </source>
</evidence>
<dbReference type="InterPro" id="IPR045312">
    <property type="entry name" value="PCBER-like"/>
</dbReference>
<sequence>MSMFKKVILIGATGSIGSVVLAALEKEPSFSITLIQRASSKAKMPVHFKTITVPDSYPTDELIPAFEGHDVVINCMTSFSVADQFRIIDAAIAAGIRRYVPSEYGLNYMRHDAQALNQVFNDKGKIQEYLRAKAQAGVIEWMSIACGMWIRWSMANDFLGMHIGERRFVFWDDGEGYFSCTTEENSAQGLVKALLAAGTDRDIYKNTVIYLSDFAITQKQLLEAIERIQGVKYTTDSIDSSNLIAEKQAAVAAGDVKATFALIETGFVTGRYGGHLEKEGEIQNDKLHLPKNTLDEVVEAALKAYGAI</sequence>
<dbReference type="EMBL" id="JOKZ01000145">
    <property type="protein sequence ID" value="KKP02565.1"/>
    <property type="molecule type" value="Genomic_DNA"/>
</dbReference>
<dbReference type="Gene3D" id="3.40.50.720">
    <property type="entry name" value="NAD(P)-binding Rossmann-like Domain"/>
    <property type="match status" value="1"/>
</dbReference>
<organism evidence="4 5">
    <name type="scientific">Trichoderma harzianum</name>
    <name type="common">Hypocrea lixii</name>
    <dbReference type="NCBI Taxonomy" id="5544"/>
    <lineage>
        <taxon>Eukaryota</taxon>
        <taxon>Fungi</taxon>
        <taxon>Dikarya</taxon>
        <taxon>Ascomycota</taxon>
        <taxon>Pezizomycotina</taxon>
        <taxon>Sordariomycetes</taxon>
        <taxon>Hypocreomycetidae</taxon>
        <taxon>Hypocreales</taxon>
        <taxon>Hypocreaceae</taxon>
        <taxon>Trichoderma</taxon>
    </lineage>
</organism>
<accession>A0A0F9XDA6</accession>
<reference evidence="5" key="1">
    <citation type="journal article" date="2015" name="Genome Announc.">
        <title>Draft whole-genome sequence of the biocontrol agent Trichoderma harzianum T6776.</title>
        <authorList>
            <person name="Baroncelli R."/>
            <person name="Piaggeschi G."/>
            <person name="Fiorini L."/>
            <person name="Bertolini E."/>
            <person name="Zapparata A."/>
            <person name="Pe M.E."/>
            <person name="Sarrocco S."/>
            <person name="Vannacci G."/>
        </authorList>
    </citation>
    <scope>NUCLEOTIDE SEQUENCE [LARGE SCALE GENOMIC DNA]</scope>
    <source>
        <strain evidence="5">T6776</strain>
    </source>
</reference>
<evidence type="ECO:0000313" key="4">
    <source>
        <dbReference type="EMBL" id="KKP02565.1"/>
    </source>
</evidence>
<keyword evidence="2" id="KW-0560">Oxidoreductase</keyword>
<dbReference type="OMA" id="WMSISCG"/>
<dbReference type="SUPFAM" id="SSF51735">
    <property type="entry name" value="NAD(P)-binding Rossmann-fold domains"/>
    <property type="match status" value="1"/>
</dbReference>
<dbReference type="InterPro" id="IPR008030">
    <property type="entry name" value="NmrA-like"/>
</dbReference>
<dbReference type="PANTHER" id="PTHR47706:SF9">
    <property type="entry name" value="NMRA-LIKE DOMAIN-CONTAINING PROTEIN-RELATED"/>
    <property type="match status" value="1"/>
</dbReference>
<feature type="domain" description="NmrA-like" evidence="3">
    <location>
        <begin position="5"/>
        <end position="287"/>
    </location>
</feature>
<comment type="caution">
    <text evidence="4">The sequence shown here is derived from an EMBL/GenBank/DDBJ whole genome shotgun (WGS) entry which is preliminary data.</text>
</comment>
<dbReference type="GO" id="GO:0016491">
    <property type="term" value="F:oxidoreductase activity"/>
    <property type="evidence" value="ECO:0007669"/>
    <property type="project" value="UniProtKB-KW"/>
</dbReference>
<dbReference type="Gene3D" id="3.90.25.10">
    <property type="entry name" value="UDP-galactose 4-epimerase, domain 1"/>
    <property type="match status" value="1"/>
</dbReference>
<proteinExistence type="predicted"/>
<evidence type="ECO:0000259" key="3">
    <source>
        <dbReference type="Pfam" id="PF05368"/>
    </source>
</evidence>
<dbReference type="PANTHER" id="PTHR47706">
    <property type="entry name" value="NMRA-LIKE FAMILY PROTEIN"/>
    <property type="match status" value="1"/>
</dbReference>